<keyword evidence="4" id="KW-0804">Transcription</keyword>
<feature type="region of interest" description="Disordered" evidence="7">
    <location>
        <begin position="285"/>
        <end position="344"/>
    </location>
</feature>
<dbReference type="Proteomes" id="UP000007431">
    <property type="component" value="Unassembled WGS sequence"/>
</dbReference>
<feature type="compositionally biased region" description="Polar residues" evidence="7">
    <location>
        <begin position="369"/>
        <end position="384"/>
    </location>
</feature>
<feature type="compositionally biased region" description="Basic and acidic residues" evidence="7">
    <location>
        <begin position="62"/>
        <end position="76"/>
    </location>
</feature>
<keyword evidence="2" id="KW-0238">DNA-binding</keyword>
<dbReference type="AlphaFoldDB" id="D8PYK9"/>
<evidence type="ECO:0000313" key="9">
    <source>
        <dbReference type="EMBL" id="EFI98710.1"/>
    </source>
</evidence>
<evidence type="ECO:0000256" key="2">
    <source>
        <dbReference type="ARBA" id="ARBA00023125"/>
    </source>
</evidence>
<evidence type="ECO:0000256" key="3">
    <source>
        <dbReference type="ARBA" id="ARBA00023159"/>
    </source>
</evidence>
<dbReference type="Gene3D" id="4.10.280.10">
    <property type="entry name" value="Helix-loop-helix DNA-binding domain"/>
    <property type="match status" value="1"/>
</dbReference>
<organism evidence="10">
    <name type="scientific">Schizophyllum commune (strain H4-8 / FGSC 9210)</name>
    <name type="common">Split gill fungus</name>
    <dbReference type="NCBI Taxonomy" id="578458"/>
    <lineage>
        <taxon>Eukaryota</taxon>
        <taxon>Fungi</taxon>
        <taxon>Dikarya</taxon>
        <taxon>Basidiomycota</taxon>
        <taxon>Agaricomycotina</taxon>
        <taxon>Agaricomycetes</taxon>
        <taxon>Agaricomycetidae</taxon>
        <taxon>Agaricales</taxon>
        <taxon>Schizophyllaceae</taxon>
        <taxon>Schizophyllum</taxon>
    </lineage>
</organism>
<dbReference type="PROSITE" id="PS50888">
    <property type="entry name" value="BHLH"/>
    <property type="match status" value="1"/>
</dbReference>
<feature type="region of interest" description="Disordered" evidence="7">
    <location>
        <begin position="1"/>
        <end position="76"/>
    </location>
</feature>
<dbReference type="eggNOG" id="KOG2483">
    <property type="taxonomic scope" value="Eukaryota"/>
</dbReference>
<evidence type="ECO:0000259" key="8">
    <source>
        <dbReference type="PROSITE" id="PS50888"/>
    </source>
</evidence>
<dbReference type="InterPro" id="IPR036638">
    <property type="entry name" value="HLH_DNA-bd_sf"/>
</dbReference>
<dbReference type="VEuPathDB" id="FungiDB:SCHCODRAFT_02181177"/>
<evidence type="ECO:0000256" key="6">
    <source>
        <dbReference type="SAM" id="Coils"/>
    </source>
</evidence>
<feature type="compositionally biased region" description="Low complexity" evidence="7">
    <location>
        <begin position="1"/>
        <end position="16"/>
    </location>
</feature>
<dbReference type="GO" id="GO:0090575">
    <property type="term" value="C:RNA polymerase II transcription regulator complex"/>
    <property type="evidence" value="ECO:0007669"/>
    <property type="project" value="TreeGrafter"/>
</dbReference>
<keyword evidence="1" id="KW-0805">Transcription regulation</keyword>
<evidence type="ECO:0000256" key="7">
    <source>
        <dbReference type="SAM" id="MobiDB-lite"/>
    </source>
</evidence>
<keyword evidence="3" id="KW-0010">Activator</keyword>
<keyword evidence="6" id="KW-0175">Coiled coil</keyword>
<feature type="region of interest" description="Disordered" evidence="7">
    <location>
        <begin position="181"/>
        <end position="201"/>
    </location>
</feature>
<protein>
    <submittedName>
        <fullName evidence="9">Expressed protein</fullName>
    </submittedName>
</protein>
<evidence type="ECO:0000313" key="10">
    <source>
        <dbReference type="Proteomes" id="UP000007431"/>
    </source>
</evidence>
<keyword evidence="10" id="KW-1185">Reference proteome</keyword>
<dbReference type="SUPFAM" id="SSF47459">
    <property type="entry name" value="HLH, helix-loop-helix DNA-binding domain"/>
    <property type="match status" value="1"/>
</dbReference>
<feature type="domain" description="BHLH" evidence="8">
    <location>
        <begin position="65"/>
        <end position="117"/>
    </location>
</feature>
<dbReference type="EMBL" id="GL377304">
    <property type="protein sequence ID" value="EFI98710.1"/>
    <property type="molecule type" value="Genomic_DNA"/>
</dbReference>
<dbReference type="GO" id="GO:0046983">
    <property type="term" value="F:protein dimerization activity"/>
    <property type="evidence" value="ECO:0007669"/>
    <property type="project" value="InterPro"/>
</dbReference>
<dbReference type="PANTHER" id="PTHR10328:SF3">
    <property type="entry name" value="PROTEIN MAX"/>
    <property type="match status" value="1"/>
</dbReference>
<feature type="compositionally biased region" description="Low complexity" evidence="7">
    <location>
        <begin position="285"/>
        <end position="303"/>
    </location>
</feature>
<dbReference type="SMART" id="SM00353">
    <property type="entry name" value="HLH"/>
    <property type="match status" value="1"/>
</dbReference>
<keyword evidence="5" id="KW-0539">Nucleus</keyword>
<evidence type="ECO:0000256" key="1">
    <source>
        <dbReference type="ARBA" id="ARBA00023015"/>
    </source>
</evidence>
<reference evidence="9 10" key="1">
    <citation type="journal article" date="2010" name="Nat. Biotechnol.">
        <title>Genome sequence of the model mushroom Schizophyllum commune.</title>
        <authorList>
            <person name="Ohm R.A."/>
            <person name="de Jong J.F."/>
            <person name="Lugones L.G."/>
            <person name="Aerts A."/>
            <person name="Kothe E."/>
            <person name="Stajich J.E."/>
            <person name="de Vries R.P."/>
            <person name="Record E."/>
            <person name="Levasseur A."/>
            <person name="Baker S.E."/>
            <person name="Bartholomew K.A."/>
            <person name="Coutinho P.M."/>
            <person name="Erdmann S."/>
            <person name="Fowler T.J."/>
            <person name="Gathman A.C."/>
            <person name="Lombard V."/>
            <person name="Henrissat B."/>
            <person name="Knabe N."/>
            <person name="Kuees U."/>
            <person name="Lilly W.W."/>
            <person name="Lindquist E."/>
            <person name="Lucas S."/>
            <person name="Magnuson J.K."/>
            <person name="Piumi F."/>
            <person name="Raudaskoski M."/>
            <person name="Salamov A."/>
            <person name="Schmutz J."/>
            <person name="Schwarze F.W.M.R."/>
            <person name="vanKuyk P.A."/>
            <person name="Horton J.S."/>
            <person name="Grigoriev I.V."/>
            <person name="Woesten H.A.B."/>
        </authorList>
    </citation>
    <scope>NUCLEOTIDE SEQUENCE [LARGE SCALE GENOMIC DNA]</scope>
    <source>
        <strain evidence="10">H4-8 / FGSC 9210</strain>
    </source>
</reference>
<dbReference type="GO" id="GO:0003677">
    <property type="term" value="F:DNA binding"/>
    <property type="evidence" value="ECO:0007669"/>
    <property type="project" value="UniProtKB-KW"/>
</dbReference>
<dbReference type="STRING" id="578458.D8PYK9"/>
<feature type="region of interest" description="Disordered" evidence="7">
    <location>
        <begin position="364"/>
        <end position="384"/>
    </location>
</feature>
<sequence length="384" mass="41369">MSGRQSPVSSSGESSGPHTPMLDGQNNTDANGTTAPASAPATNANGTSSAANDRRRAARRNTTAEKRASHNAVEKARRETLNGRFLELAALLPNLSPIRRPSKSAIVNGSIAHVQAAQRHRASAARELRLLKLETDALRRELNEWRVRKGISLIEEPPRSDTFSMVLAGEMEVLPEVQPDADEVPEEDYEQHQQGRMSAADPRYIQQQQQIEHARRLAMLKAGMLNGNENGMFGGQQNGYDQLTQLQQQQLAHEQRLRGFGMNDGYAQSPNGYDRQFFGGNPSMMRSRSGSASARPDLPAGFDGFNGRGGEGFDRQGAFDGRGPAGFDGGRPRSGSGMGGGMPGFERRGSYMGPGVNGIHDGSLGGMASRQQPANDGSSLYSMM</sequence>
<evidence type="ECO:0000256" key="4">
    <source>
        <dbReference type="ARBA" id="ARBA00023163"/>
    </source>
</evidence>
<dbReference type="GO" id="GO:0045944">
    <property type="term" value="P:positive regulation of transcription by RNA polymerase II"/>
    <property type="evidence" value="ECO:0007669"/>
    <property type="project" value="TreeGrafter"/>
</dbReference>
<dbReference type="GO" id="GO:0003700">
    <property type="term" value="F:DNA-binding transcription factor activity"/>
    <property type="evidence" value="ECO:0007669"/>
    <property type="project" value="TreeGrafter"/>
</dbReference>
<dbReference type="PANTHER" id="PTHR10328">
    <property type="entry name" value="PROTEIN MAX MYC-ASSOCIATED FACTOR X"/>
    <property type="match status" value="1"/>
</dbReference>
<dbReference type="InterPro" id="IPR011598">
    <property type="entry name" value="bHLH_dom"/>
</dbReference>
<gene>
    <name evidence="9" type="ORF">SCHCODRAFT_84691</name>
</gene>
<feature type="coiled-coil region" evidence="6">
    <location>
        <begin position="114"/>
        <end position="148"/>
    </location>
</feature>
<name>D8PYK9_SCHCM</name>
<evidence type="ECO:0000256" key="5">
    <source>
        <dbReference type="ARBA" id="ARBA00023242"/>
    </source>
</evidence>
<dbReference type="Pfam" id="PF00010">
    <property type="entry name" value="HLH"/>
    <property type="match status" value="1"/>
</dbReference>
<proteinExistence type="predicted"/>
<dbReference type="InParanoid" id="D8PYK9"/>
<feature type="compositionally biased region" description="Low complexity" evidence="7">
    <location>
        <begin position="30"/>
        <end position="51"/>
    </location>
</feature>
<dbReference type="HOGENOM" id="CLU_719924_0_0_1"/>
<accession>D8PYK9</accession>